<sequence>MRVVVTTEYRYAATPDGRVWTTHAHGYDVWRRYLTAFDEVRVVARVAEQPQVPETALRVDGPGVTVHPVPHYVGPQQYLRQRVPIGRAMATAAGRDDAVILRVPSALGSLLAGVRRRHGLPYALEVVGDPYDVLAPGVVRHPLRPLLRQRFATRLRRECGSAVAVSYVTADYLQARYPAAPHAPTVNVSSIDLPPEAFAAAPRAVRADTGGDRTLISIGTLDQLYKGVDTLIEAVARLASRGVDVRLVHAGTGRFAGHLAALAEARGVADRVTFAGWVAPGAPLYAHLDAADLAVVPSRTEGLPRALIEAMARALPAIGTAVGGIPELLAPEDLVGPDDPAALAEAIARMLADPDRMALASARNLAHARRYSRDSLEPRRHAFYQSVREATARR</sequence>
<protein>
    <submittedName>
        <fullName evidence="3">Glycosyltransferase involved in cell wall bisynthesis</fullName>
    </submittedName>
</protein>
<dbReference type="Pfam" id="PF13692">
    <property type="entry name" value="Glyco_trans_1_4"/>
    <property type="match status" value="1"/>
</dbReference>
<evidence type="ECO:0000313" key="4">
    <source>
        <dbReference type="Proteomes" id="UP000199375"/>
    </source>
</evidence>
<organism evidence="3 4">
    <name type="scientific">Micromonospora haikouensis</name>
    <dbReference type="NCBI Taxonomy" id="686309"/>
    <lineage>
        <taxon>Bacteria</taxon>
        <taxon>Bacillati</taxon>
        <taxon>Actinomycetota</taxon>
        <taxon>Actinomycetes</taxon>
        <taxon>Micromonosporales</taxon>
        <taxon>Micromonosporaceae</taxon>
        <taxon>Micromonospora</taxon>
    </lineage>
</organism>
<proteinExistence type="predicted"/>
<dbReference type="RefSeq" id="WP_091280175.1">
    <property type="nucleotide sequence ID" value="NZ_FMCW01000013.1"/>
</dbReference>
<evidence type="ECO:0000256" key="1">
    <source>
        <dbReference type="ARBA" id="ARBA00022676"/>
    </source>
</evidence>
<keyword evidence="2 3" id="KW-0808">Transferase</keyword>
<dbReference type="PANTHER" id="PTHR12526:SF510">
    <property type="entry name" value="D-INOSITOL 3-PHOSPHATE GLYCOSYLTRANSFERASE"/>
    <property type="match status" value="1"/>
</dbReference>
<dbReference type="GO" id="GO:0016757">
    <property type="term" value="F:glycosyltransferase activity"/>
    <property type="evidence" value="ECO:0007669"/>
    <property type="project" value="UniProtKB-KW"/>
</dbReference>
<dbReference type="AlphaFoldDB" id="A0A1C4W792"/>
<dbReference type="EMBL" id="FMCW01000013">
    <property type="protein sequence ID" value="SCE92043.1"/>
    <property type="molecule type" value="Genomic_DNA"/>
</dbReference>
<accession>A0A1C4W792</accession>
<name>A0A1C4W792_9ACTN</name>
<dbReference type="SUPFAM" id="SSF53756">
    <property type="entry name" value="UDP-Glycosyltransferase/glycogen phosphorylase"/>
    <property type="match status" value="1"/>
</dbReference>
<dbReference type="PANTHER" id="PTHR12526">
    <property type="entry name" value="GLYCOSYLTRANSFERASE"/>
    <property type="match status" value="1"/>
</dbReference>
<dbReference type="CDD" id="cd03801">
    <property type="entry name" value="GT4_PimA-like"/>
    <property type="match status" value="1"/>
</dbReference>
<gene>
    <name evidence="3" type="ORF">GA0070558_113177</name>
</gene>
<dbReference type="Proteomes" id="UP000199375">
    <property type="component" value="Unassembled WGS sequence"/>
</dbReference>
<evidence type="ECO:0000313" key="3">
    <source>
        <dbReference type="EMBL" id="SCE92043.1"/>
    </source>
</evidence>
<reference evidence="3 4" key="1">
    <citation type="submission" date="2016-06" db="EMBL/GenBank/DDBJ databases">
        <authorList>
            <person name="Kjaerup R.B."/>
            <person name="Dalgaard T.S."/>
            <person name="Juul-Madsen H.R."/>
        </authorList>
    </citation>
    <scope>NUCLEOTIDE SEQUENCE [LARGE SCALE GENOMIC DNA]</scope>
    <source>
        <strain evidence="3 4">DSM 45626</strain>
    </source>
</reference>
<evidence type="ECO:0000256" key="2">
    <source>
        <dbReference type="ARBA" id="ARBA00022679"/>
    </source>
</evidence>
<dbReference type="Gene3D" id="3.40.50.2000">
    <property type="entry name" value="Glycogen Phosphorylase B"/>
    <property type="match status" value="2"/>
</dbReference>
<keyword evidence="1" id="KW-0328">Glycosyltransferase</keyword>